<name>A0A2B7ZTI5_9EURO</name>
<feature type="compositionally biased region" description="Polar residues" evidence="1">
    <location>
        <begin position="138"/>
        <end position="152"/>
    </location>
</feature>
<evidence type="ECO:0000313" key="3">
    <source>
        <dbReference type="Proteomes" id="UP000226031"/>
    </source>
</evidence>
<dbReference type="AlphaFoldDB" id="A0A2B7ZTI5"/>
<gene>
    <name evidence="2" type="ORF">GX50_01089</name>
</gene>
<dbReference type="Proteomes" id="UP000226031">
    <property type="component" value="Unassembled WGS sequence"/>
</dbReference>
<accession>A0A2B7ZTI5</accession>
<evidence type="ECO:0000313" key="2">
    <source>
        <dbReference type="EMBL" id="PGH36077.1"/>
    </source>
</evidence>
<comment type="caution">
    <text evidence="2">The sequence shown here is derived from an EMBL/GenBank/DDBJ whole genome shotgun (WGS) entry which is preliminary data.</text>
</comment>
<sequence length="262" mass="28576">MTGKLTLHKSPKRKRDDIDYQRRTVSTSPASSHTSVSAKDGHFADEYSPAIGANSPQISVAGELGELDLHGTSNHRLESASYGASGDKRAIDKVDEEPSIRGAMDVDVSPVGAPTSKGKGKMPCALPGDGELLGICSVSGSQHKYKPSPQQKPRSRRKSPPLSTDVDENPLTWRDSEITGYAPTDPTDDGYGINGIGFKPTAAIAWDRSQRRKKQVAEWKSREAKEARERRRSRRDGILADEHAESPNHSCKKVKFDIATED</sequence>
<feature type="compositionally biased region" description="Basic residues" evidence="1">
    <location>
        <begin position="1"/>
        <end position="13"/>
    </location>
</feature>
<reference evidence="2 3" key="1">
    <citation type="submission" date="2017-10" db="EMBL/GenBank/DDBJ databases">
        <title>Comparative genomics in systemic dimorphic fungi from Ajellomycetaceae.</title>
        <authorList>
            <person name="Munoz J.F."/>
            <person name="Mcewen J.G."/>
            <person name="Clay O.K."/>
            <person name="Cuomo C.A."/>
        </authorList>
    </citation>
    <scope>NUCLEOTIDE SEQUENCE [LARGE SCALE GENOMIC DNA]</scope>
    <source>
        <strain evidence="2 3">UAMH4076</strain>
    </source>
</reference>
<organism evidence="2 3">
    <name type="scientific">[Emmonsia] crescens</name>
    <dbReference type="NCBI Taxonomy" id="73230"/>
    <lineage>
        <taxon>Eukaryota</taxon>
        <taxon>Fungi</taxon>
        <taxon>Dikarya</taxon>
        <taxon>Ascomycota</taxon>
        <taxon>Pezizomycotina</taxon>
        <taxon>Eurotiomycetes</taxon>
        <taxon>Eurotiomycetidae</taxon>
        <taxon>Onygenales</taxon>
        <taxon>Ajellomycetaceae</taxon>
        <taxon>Emergomyces</taxon>
    </lineage>
</organism>
<feature type="compositionally biased region" description="Basic and acidic residues" evidence="1">
    <location>
        <begin position="86"/>
        <end position="99"/>
    </location>
</feature>
<feature type="compositionally biased region" description="Basic and acidic residues" evidence="1">
    <location>
        <begin position="215"/>
        <end position="246"/>
    </location>
</feature>
<dbReference type="STRING" id="73230.A0A2B7ZTI5"/>
<feature type="region of interest" description="Disordered" evidence="1">
    <location>
        <begin position="77"/>
        <end position="262"/>
    </location>
</feature>
<protein>
    <submittedName>
        <fullName evidence="2">Uncharacterized protein</fullName>
    </submittedName>
</protein>
<dbReference type="EMBL" id="PDND01000012">
    <property type="protein sequence ID" value="PGH36077.1"/>
    <property type="molecule type" value="Genomic_DNA"/>
</dbReference>
<feature type="region of interest" description="Disordered" evidence="1">
    <location>
        <begin position="1"/>
        <end position="54"/>
    </location>
</feature>
<dbReference type="VEuPathDB" id="FungiDB:EMCG_05361"/>
<proteinExistence type="predicted"/>
<feature type="compositionally biased region" description="Low complexity" evidence="1">
    <location>
        <begin position="24"/>
        <end position="38"/>
    </location>
</feature>
<keyword evidence="3" id="KW-1185">Reference proteome</keyword>
<evidence type="ECO:0000256" key="1">
    <source>
        <dbReference type="SAM" id="MobiDB-lite"/>
    </source>
</evidence>